<dbReference type="AlphaFoldDB" id="A0A8J3AQ42"/>
<organism evidence="1 2">
    <name type="scientific">Gottfriedia solisilvae</name>
    <dbReference type="NCBI Taxonomy" id="1516104"/>
    <lineage>
        <taxon>Bacteria</taxon>
        <taxon>Bacillati</taxon>
        <taxon>Bacillota</taxon>
        <taxon>Bacilli</taxon>
        <taxon>Bacillales</taxon>
        <taxon>Bacillaceae</taxon>
        <taxon>Gottfriedia</taxon>
    </lineage>
</organism>
<keyword evidence="2" id="KW-1185">Reference proteome</keyword>
<accession>A0A8J3AQ42</accession>
<dbReference type="EMBL" id="BMHB01000004">
    <property type="protein sequence ID" value="GGI17875.1"/>
    <property type="molecule type" value="Genomic_DNA"/>
</dbReference>
<dbReference type="InterPro" id="IPR047880">
    <property type="entry name" value="MafI-like"/>
</dbReference>
<reference evidence="2" key="1">
    <citation type="journal article" date="2019" name="Int. J. Syst. Evol. Microbiol.">
        <title>The Global Catalogue of Microorganisms (GCM) 10K type strain sequencing project: providing services to taxonomists for standard genome sequencing and annotation.</title>
        <authorList>
            <consortium name="The Broad Institute Genomics Platform"/>
            <consortium name="The Broad Institute Genome Sequencing Center for Infectious Disease"/>
            <person name="Wu L."/>
            <person name="Ma J."/>
        </authorList>
    </citation>
    <scope>NUCLEOTIDE SEQUENCE [LARGE SCALE GENOMIC DNA]</scope>
    <source>
        <strain evidence="2">CGMCC 1.14993</strain>
    </source>
</reference>
<dbReference type="NCBIfam" id="NF033691">
    <property type="entry name" value="immunity_MafI"/>
    <property type="match status" value="1"/>
</dbReference>
<proteinExistence type="predicted"/>
<evidence type="ECO:0000313" key="1">
    <source>
        <dbReference type="EMBL" id="GGI17875.1"/>
    </source>
</evidence>
<dbReference type="OrthoDB" id="2885344at2"/>
<gene>
    <name evidence="1" type="ORF">GCM10007380_40120</name>
</gene>
<protein>
    <submittedName>
        <fullName evidence="1">Uncharacterized protein</fullName>
    </submittedName>
</protein>
<sequence length="75" mass="8593">MNLNSQIKNIVDGMSVLSKNDIQAINELLVHDEWGVALEHLCASIIEDNINISNEQFIEIRNIGEKKWKVLYGRN</sequence>
<name>A0A8J3AQ42_9BACI</name>
<dbReference type="Proteomes" id="UP000626244">
    <property type="component" value="Unassembled WGS sequence"/>
</dbReference>
<dbReference type="RefSeq" id="WP_088003144.1">
    <property type="nucleotide sequence ID" value="NZ_BMHB01000004.1"/>
</dbReference>
<evidence type="ECO:0000313" key="2">
    <source>
        <dbReference type="Proteomes" id="UP000626244"/>
    </source>
</evidence>
<comment type="caution">
    <text evidence="1">The sequence shown here is derived from an EMBL/GenBank/DDBJ whole genome shotgun (WGS) entry which is preliminary data.</text>
</comment>